<reference evidence="2 3" key="1">
    <citation type="journal article" date="2018" name="Nat. Biotechnol.">
        <title>A standardized bacterial taxonomy based on genome phylogeny substantially revises the tree of life.</title>
        <authorList>
            <person name="Parks D.H."/>
            <person name="Chuvochina M."/>
            <person name="Waite D.W."/>
            <person name="Rinke C."/>
            <person name="Skarshewski A."/>
            <person name="Chaumeil P.A."/>
            <person name="Hugenholtz P."/>
        </authorList>
    </citation>
    <scope>NUCLEOTIDE SEQUENCE [LARGE SCALE GENOMIC DNA]</scope>
    <source>
        <strain evidence="2">UBA9905</strain>
    </source>
</reference>
<proteinExistence type="predicted"/>
<name>A0A3D3TM74_9BACT</name>
<dbReference type="Proteomes" id="UP000264215">
    <property type="component" value="Unassembled WGS sequence"/>
</dbReference>
<dbReference type="InterPro" id="IPR002931">
    <property type="entry name" value="Transglutaminase-like"/>
</dbReference>
<dbReference type="EMBL" id="DQBS01000024">
    <property type="protein sequence ID" value="HCO69155.1"/>
    <property type="molecule type" value="Genomic_DNA"/>
</dbReference>
<evidence type="ECO:0000313" key="3">
    <source>
        <dbReference type="Proteomes" id="UP000264215"/>
    </source>
</evidence>
<comment type="caution">
    <text evidence="2">The sequence shown here is derived from an EMBL/GenBank/DDBJ whole genome shotgun (WGS) entry which is preliminary data.</text>
</comment>
<feature type="domain" description="Transglutaminase-like" evidence="1">
    <location>
        <begin position="100"/>
        <end position="169"/>
    </location>
</feature>
<dbReference type="Gene3D" id="3.10.620.30">
    <property type="match status" value="1"/>
</dbReference>
<dbReference type="Pfam" id="PF01841">
    <property type="entry name" value="Transglut_core"/>
    <property type="match status" value="1"/>
</dbReference>
<feature type="non-terminal residue" evidence="2">
    <location>
        <position position="242"/>
    </location>
</feature>
<dbReference type="InterPro" id="IPR038765">
    <property type="entry name" value="Papain-like_cys_pep_sf"/>
</dbReference>
<evidence type="ECO:0000259" key="1">
    <source>
        <dbReference type="SMART" id="SM00460"/>
    </source>
</evidence>
<accession>A0A3D3TM74</accession>
<dbReference type="SMART" id="SM00460">
    <property type="entry name" value="TGc"/>
    <property type="match status" value="1"/>
</dbReference>
<evidence type="ECO:0000313" key="2">
    <source>
        <dbReference type="EMBL" id="HCO69155.1"/>
    </source>
</evidence>
<gene>
    <name evidence="2" type="ORF">DIT26_00975</name>
</gene>
<organism evidence="2 3">
    <name type="scientific">Mesotoga infera</name>
    <dbReference type="NCBI Taxonomy" id="1236046"/>
    <lineage>
        <taxon>Bacteria</taxon>
        <taxon>Thermotogati</taxon>
        <taxon>Thermotogota</taxon>
        <taxon>Thermotogae</taxon>
        <taxon>Kosmotogales</taxon>
        <taxon>Kosmotogaceae</taxon>
        <taxon>Mesotoga</taxon>
    </lineage>
</organism>
<dbReference type="SUPFAM" id="SSF54001">
    <property type="entry name" value="Cysteine proteinases"/>
    <property type="match status" value="1"/>
</dbReference>
<dbReference type="AlphaFoldDB" id="A0A3D3TM74"/>
<protein>
    <recommendedName>
        <fullName evidence="1">Transglutaminase-like domain-containing protein</fullName>
    </recommendedName>
</protein>
<sequence>VAEIVEQETVEESVVEKLKNSNGIEVPVFRGYFLNVDYSNPELFLQCGPQTRITDEIAAIADQFNDNKDISTIKEICGWMMRNLSGVEGEKFGRTSHEIITSGGVTGCTDYGLAFVSLARAKGIPSVFIQTARIDWIEARKKSNSGMIIGHILVEVYIDGKWYLVDSTSGRLYLNYDRNNFSLPDGYYVFAKSIEVWDSGAKDEKENWQMMMDLFWIFDPSVYKNPGYDYMDLTTGETKSSG</sequence>
<feature type="non-terminal residue" evidence="2">
    <location>
        <position position="1"/>
    </location>
</feature>